<reference evidence="1 2" key="1">
    <citation type="submission" date="2019-08" db="EMBL/GenBank/DDBJ databases">
        <title>In-depth cultivation of the pig gut microbiome towards novel bacterial diversity and tailored functional studies.</title>
        <authorList>
            <person name="Wylensek D."/>
            <person name="Hitch T.C.A."/>
            <person name="Clavel T."/>
        </authorList>
    </citation>
    <scope>NUCLEOTIDE SEQUENCE [LARGE SCALE GENOMIC DNA]</scope>
    <source>
        <strain evidence="1 2">BBE-744-WT-12</strain>
    </source>
</reference>
<name>A0A844G9A1_9BACT</name>
<dbReference type="AlphaFoldDB" id="A0A844G9A1"/>
<evidence type="ECO:0000313" key="2">
    <source>
        <dbReference type="Proteomes" id="UP000435649"/>
    </source>
</evidence>
<organism evidence="1 2">
    <name type="scientific">Victivallis lenta</name>
    <dbReference type="NCBI Taxonomy" id="2606640"/>
    <lineage>
        <taxon>Bacteria</taxon>
        <taxon>Pseudomonadati</taxon>
        <taxon>Lentisphaerota</taxon>
        <taxon>Lentisphaeria</taxon>
        <taxon>Victivallales</taxon>
        <taxon>Victivallaceae</taxon>
        <taxon>Victivallis</taxon>
    </lineage>
</organism>
<comment type="caution">
    <text evidence="1">The sequence shown here is derived from an EMBL/GenBank/DDBJ whole genome shotgun (WGS) entry which is preliminary data.</text>
</comment>
<dbReference type="Proteomes" id="UP000435649">
    <property type="component" value="Unassembled WGS sequence"/>
</dbReference>
<keyword evidence="2" id="KW-1185">Reference proteome</keyword>
<protein>
    <submittedName>
        <fullName evidence="1">Uncharacterized protein</fullName>
    </submittedName>
</protein>
<evidence type="ECO:0000313" key="1">
    <source>
        <dbReference type="EMBL" id="MST99783.1"/>
    </source>
</evidence>
<dbReference type="EMBL" id="VUNS01000057">
    <property type="protein sequence ID" value="MST99783.1"/>
    <property type="molecule type" value="Genomic_DNA"/>
</dbReference>
<sequence length="202" mass="21690">MKITKFIGGGGGIVASGSTGSNQRKGTVMKTAHSEKVPLVPEPKDFRFILTVRRPLLHDLRSPEHSVRIENRFTEDRPGASGKISYDFPALDVSVDFQTHENISTVLQFVTSADEQPENPEETPPPENLVTLKAVDKIPGILAARNGALVKCFSEPGGNAVVVFDGQSPIPQPFAAPVGAAILGVRNGEFHWEAVKAASPEK</sequence>
<proteinExistence type="predicted"/>
<gene>
    <name evidence="1" type="ORF">FYJ85_22390</name>
</gene>
<accession>A0A844G9A1</accession>
<dbReference type="RefSeq" id="WP_154420940.1">
    <property type="nucleotide sequence ID" value="NZ_VUNS01000057.1"/>
</dbReference>